<feature type="signal peptide" evidence="5">
    <location>
        <begin position="1"/>
        <end position="34"/>
    </location>
</feature>
<dbReference type="PROSITE" id="PS51162">
    <property type="entry name" value="THYROGLOBULIN_1_2"/>
    <property type="match status" value="3"/>
</dbReference>
<feature type="region of interest" description="Disordered" evidence="3">
    <location>
        <begin position="1715"/>
        <end position="1734"/>
    </location>
</feature>
<dbReference type="InterPro" id="IPR036880">
    <property type="entry name" value="Kunitz_BPTI_sf"/>
</dbReference>
<comment type="caution">
    <text evidence="10">The sequence shown here is derived from an EMBL/GenBank/DDBJ whole genome shotgun (WGS) entry which is preliminary data.</text>
</comment>
<dbReference type="InterPro" id="IPR004094">
    <property type="entry name" value="Antistasin-like"/>
</dbReference>
<dbReference type="InterPro" id="IPR000716">
    <property type="entry name" value="Thyroglobulin_1"/>
</dbReference>
<feature type="region of interest" description="Disordered" evidence="3">
    <location>
        <begin position="1646"/>
        <end position="1670"/>
    </location>
</feature>
<dbReference type="InterPro" id="IPR028150">
    <property type="entry name" value="Lustrin_cystein"/>
</dbReference>
<name>A0ABD2M638_9BILA</name>
<keyword evidence="11" id="KW-1185">Reference proteome</keyword>
<dbReference type="Pfam" id="PF00086">
    <property type="entry name" value="Thyroglobulin_1"/>
    <property type="match status" value="3"/>
</dbReference>
<dbReference type="CDD" id="cd00191">
    <property type="entry name" value="TY"/>
    <property type="match status" value="1"/>
</dbReference>
<proteinExistence type="predicted"/>
<accession>A0ABD2M638</accession>
<dbReference type="Gene3D" id="4.10.410.10">
    <property type="entry name" value="Pancreatic trypsin inhibitor Kunitz domain"/>
    <property type="match status" value="1"/>
</dbReference>
<feature type="region of interest" description="Disordered" evidence="3">
    <location>
        <begin position="355"/>
        <end position="405"/>
    </location>
</feature>
<dbReference type="EMBL" id="JBICBT010000115">
    <property type="protein sequence ID" value="KAL3122993.1"/>
    <property type="molecule type" value="Genomic_DNA"/>
</dbReference>
<dbReference type="Gene3D" id="4.10.75.10">
    <property type="entry name" value="Elafin-like"/>
    <property type="match status" value="3"/>
</dbReference>
<dbReference type="InterPro" id="IPR006150">
    <property type="entry name" value="Cys_repeat_1"/>
</dbReference>
<keyword evidence="4" id="KW-0472">Membrane</keyword>
<evidence type="ECO:0000259" key="9">
    <source>
        <dbReference type="PROSITE" id="PS51390"/>
    </source>
</evidence>
<feature type="chain" id="PRO_5044877608" evidence="5">
    <location>
        <begin position="35"/>
        <end position="1772"/>
    </location>
</feature>
<dbReference type="Pfam" id="PF00014">
    <property type="entry name" value="Kunitz_BPTI"/>
    <property type="match status" value="1"/>
</dbReference>
<feature type="domain" description="Antistasin-like" evidence="8">
    <location>
        <begin position="598"/>
        <end position="623"/>
    </location>
</feature>
<evidence type="ECO:0000256" key="2">
    <source>
        <dbReference type="PROSITE-ProRule" id="PRU00500"/>
    </source>
</evidence>
<feature type="region of interest" description="Disordered" evidence="3">
    <location>
        <begin position="1086"/>
        <end position="1132"/>
    </location>
</feature>
<dbReference type="Proteomes" id="UP001620626">
    <property type="component" value="Unassembled WGS sequence"/>
</dbReference>
<evidence type="ECO:0000256" key="4">
    <source>
        <dbReference type="SAM" id="Phobius"/>
    </source>
</evidence>
<feature type="transmembrane region" description="Helical" evidence="4">
    <location>
        <begin position="1601"/>
        <end position="1627"/>
    </location>
</feature>
<feature type="compositionally biased region" description="Low complexity" evidence="3">
    <location>
        <begin position="41"/>
        <end position="68"/>
    </location>
</feature>
<dbReference type="SUPFAM" id="SSF57362">
    <property type="entry name" value="BPTI-like"/>
    <property type="match status" value="1"/>
</dbReference>
<feature type="compositionally biased region" description="Basic and acidic residues" evidence="3">
    <location>
        <begin position="394"/>
        <end position="405"/>
    </location>
</feature>
<dbReference type="PROSITE" id="PS51252">
    <property type="entry name" value="ANTISTASIN"/>
    <property type="match status" value="1"/>
</dbReference>
<keyword evidence="5" id="KW-0732">Signal</keyword>
<feature type="compositionally biased region" description="Basic and acidic residues" evidence="3">
    <location>
        <begin position="164"/>
        <end position="177"/>
    </location>
</feature>
<feature type="compositionally biased region" description="Basic and acidic residues" evidence="3">
    <location>
        <begin position="1750"/>
        <end position="1760"/>
    </location>
</feature>
<dbReference type="InterPro" id="IPR008197">
    <property type="entry name" value="WAP_dom"/>
</dbReference>
<dbReference type="Gene3D" id="2.10.22.10">
    <property type="entry name" value="Antistasin, domain 1"/>
    <property type="match status" value="1"/>
</dbReference>
<feature type="domain" description="Thyroglobulin type-1" evidence="7">
    <location>
        <begin position="1172"/>
        <end position="1244"/>
    </location>
</feature>
<dbReference type="InterPro" id="IPR002223">
    <property type="entry name" value="Kunitz_BPTI"/>
</dbReference>
<keyword evidence="1" id="KW-1015">Disulfide bond</keyword>
<evidence type="ECO:0000256" key="1">
    <source>
        <dbReference type="ARBA" id="ARBA00023157"/>
    </source>
</evidence>
<dbReference type="SMART" id="SM00217">
    <property type="entry name" value="WAP"/>
    <property type="match status" value="5"/>
</dbReference>
<sequence length="1772" mass="194757">MNAIDSVRFGTDRFPPSFVWLAFAFCLCFCSSSSQHRPFSQSDHSSSDSQFDTLSRPRLSPTLSSLSPGDGQCVARPFGCSLNCPGGYEGEFESAGHLRCLCQCRLPISTMNCQAYGFLLCRPNERCTTQNGEIKCVPAVAPNQPVLPVNVVPLRPPSLPIRPYEQKRPSFENEQKYTGESTAQTENNNAAGGERTEGDGETENDPCEGITCDENPLHLCQLVESDCEPKTTEKSKICPPVAKCLINPCPRGTPLRIRRNGITALCRTDGQCLDGWCHRIGYNGLGFCCPLPVPSLIKNGQCAAKSTKKRTMAWEPRTNCSAECRSDSDCASPLAKCCFDGCGMSCQLTDEADEEQKEEIKPKKTEETEEKGQTFAGREKGRGKATGAIVRPPYKKEEKPPDECHSLDDRPIKCDGETADNECLEDKNCAGEAKCCLDECSLRCISPKEGQKKEAEKDQLNDLLAMNGECPQLPLSYRTRFCQGNQKGENGHDECKSDDHCLFAQKCCVGPCDRRQCFYPSLEGNSECFAQVIAVRILAAINAGNKRIYETKCDAKGQFEKEQRDGEFTFCVDEKGNELAGSRRHSDRFVGCDQKKRCPSIQCQLKCPFGFQFDSVGCAQCQCRISPCDGIACPEGMICRLVPHFCSSVGHSNSSCAVPECLPNVCLKGEPLEDARNGRLILCDETDGGDCPQGWHCRQIGTGPKGFCCSGMLLQAELLPPSNRCPAVPNLSYKWPRPGQSVGCRLNGECHNGESCCFDGVSTQCLALSEAEHSPEISTKRGVSDEIVMRQTKQLMPQGLSQSVSHLANCPLHLPNASSADCASNCASDEDCARRSAFLRCCPFGCGMQCQFGNRLTPCVHLLASNLREVDKLAEVPISIGRPTVQCTEEGQFEKVQFDPSNGQFWCVDPLSGIERVGSRVSASPLAPVSPPDCSVRHFCKFNCSTTASNRCPHGLRMDHRGCPLDERCQCRNPCEDFKCSLPDTEICLLKSVQCVDDSFCPPIPTCVENVCDRFGAQSVGISFCSFASDCQKQLPNSDRIFDCKFISSHLSFDRIGICCAFPSAHLFKEQPTNAEGEISNGQTQFEGEAKQQREKEKPTEKPKEKPTEKPTEKPKEKQGLCPAEANGGGTGESAKGDCPGLCSSDSDCAGIQKCCPNRADGCPQCVQPILTTNCLNLLSAVLSLDSSHVEHSVPKPNCDPNTGAFSRVQCDHFGFCWCVRSASSASPLLGTRQFQPTGGESFCETPKVCPFRQCSATVCPFGVEFDLDGCPLSSECRCRNPCDGIQCPIGQICLLRARDCLEIEQFPPDSVAQFGTSCLPVPICEPSPCGNVLKPLLNSALLVPQKCQLNSDNRPISLPQCPAAFQCIRPTEYSPSAETTPEGICCPRGENDGNGAVENAIGEQQIEAIFCLLPVHQGNAVEKCGENRSELRYFYDSQRDKCEAFLFAGCGGNANNFKLKSECEKKCETMENRRKGKATERIEVGFVVDAKGHFRTMENSLRDYLRKTFDLTEGQIRKVRVDGPTEGQVKFTVAAPDAREKAKRISETLALGHFQFPLSDGHLVRAQSDGWWTKRKANEEEENEEATGKAENMETEHIPLFWVLFLSVVIFAFVVLLVPCCAFLYLRARPRDDFLRDSIGHDSFSSPSPRVGAHHQNNWNPTTKQRKDGISTTPTVLIEEAEERVHALQMRTTAFGREVPSQAMHEDNFLPIPSAFPSSPSPDASSNASTHFGTRQQQIIGPRIVAEERGEEEQIRRGENTAMRRTWKWAR</sequence>
<feature type="domain" description="WAP" evidence="9">
    <location>
        <begin position="463"/>
        <end position="521"/>
    </location>
</feature>
<dbReference type="PROSITE" id="PS00280">
    <property type="entry name" value="BPTI_KUNITZ_1"/>
    <property type="match status" value="1"/>
</dbReference>
<feature type="compositionally biased region" description="Basic and acidic residues" evidence="3">
    <location>
        <begin position="1088"/>
        <end position="1119"/>
    </location>
</feature>
<evidence type="ECO:0000313" key="10">
    <source>
        <dbReference type="EMBL" id="KAL3122993.1"/>
    </source>
</evidence>
<organism evidence="10 11">
    <name type="scientific">Heterodera trifolii</name>
    <dbReference type="NCBI Taxonomy" id="157864"/>
    <lineage>
        <taxon>Eukaryota</taxon>
        <taxon>Metazoa</taxon>
        <taxon>Ecdysozoa</taxon>
        <taxon>Nematoda</taxon>
        <taxon>Chromadorea</taxon>
        <taxon>Rhabditida</taxon>
        <taxon>Tylenchina</taxon>
        <taxon>Tylenchomorpha</taxon>
        <taxon>Tylenchoidea</taxon>
        <taxon>Heteroderidae</taxon>
        <taxon>Heteroderinae</taxon>
        <taxon>Heterodera</taxon>
    </lineage>
</organism>
<evidence type="ECO:0000256" key="5">
    <source>
        <dbReference type="SAM" id="SignalP"/>
    </source>
</evidence>
<feature type="region of interest" description="Disordered" evidence="3">
    <location>
        <begin position="1750"/>
        <end position="1772"/>
    </location>
</feature>
<keyword evidence="4" id="KW-0812">Transmembrane</keyword>
<dbReference type="CDD" id="cd00109">
    <property type="entry name" value="Kunitz-type"/>
    <property type="match status" value="1"/>
</dbReference>
<reference evidence="10 11" key="1">
    <citation type="submission" date="2024-10" db="EMBL/GenBank/DDBJ databases">
        <authorList>
            <person name="Kim D."/>
        </authorList>
    </citation>
    <scope>NUCLEOTIDE SEQUENCE [LARGE SCALE GENOMIC DNA]</scope>
    <source>
        <strain evidence="10">BH-2024</strain>
    </source>
</reference>
<dbReference type="PROSITE" id="PS51390">
    <property type="entry name" value="WAP"/>
    <property type="match status" value="2"/>
</dbReference>
<feature type="compositionally biased region" description="Polar residues" evidence="3">
    <location>
        <begin position="178"/>
        <end position="190"/>
    </location>
</feature>
<feature type="domain" description="Thyroglobulin type-1" evidence="7">
    <location>
        <begin position="525"/>
        <end position="598"/>
    </location>
</feature>
<feature type="compositionally biased region" description="Low complexity" evidence="3">
    <location>
        <begin position="1715"/>
        <end position="1730"/>
    </location>
</feature>
<keyword evidence="4" id="KW-1133">Transmembrane helix</keyword>
<dbReference type="SMART" id="SM00211">
    <property type="entry name" value="TY"/>
    <property type="match status" value="3"/>
</dbReference>
<dbReference type="SMART" id="SM00131">
    <property type="entry name" value="KU"/>
    <property type="match status" value="1"/>
</dbReference>
<dbReference type="SUPFAM" id="SSF57262">
    <property type="entry name" value="Leech antihemostatic proteins"/>
    <property type="match status" value="1"/>
</dbReference>
<dbReference type="InterPro" id="IPR036645">
    <property type="entry name" value="Elafin-like_sf"/>
</dbReference>
<dbReference type="InterPro" id="IPR020901">
    <property type="entry name" value="Prtase_inh_Kunz-CS"/>
</dbReference>
<dbReference type="Pfam" id="PF02822">
    <property type="entry name" value="Antistasin"/>
    <property type="match status" value="1"/>
</dbReference>
<feature type="domain" description="BPTI/Kunitz inhibitor" evidence="6">
    <location>
        <begin position="1412"/>
        <end position="1468"/>
    </location>
</feature>
<evidence type="ECO:0000259" key="7">
    <source>
        <dbReference type="PROSITE" id="PS51162"/>
    </source>
</evidence>
<evidence type="ECO:0000256" key="3">
    <source>
        <dbReference type="SAM" id="MobiDB-lite"/>
    </source>
</evidence>
<evidence type="ECO:0000259" key="6">
    <source>
        <dbReference type="PROSITE" id="PS50279"/>
    </source>
</evidence>
<protein>
    <submittedName>
        <fullName evidence="10">Uncharacterized protein</fullName>
    </submittedName>
</protein>
<evidence type="ECO:0000259" key="8">
    <source>
        <dbReference type="PROSITE" id="PS51252"/>
    </source>
</evidence>
<dbReference type="PROSITE" id="PS00484">
    <property type="entry name" value="THYROGLOBULIN_1_1"/>
    <property type="match status" value="1"/>
</dbReference>
<feature type="domain" description="Thyroglobulin type-1" evidence="7">
    <location>
        <begin position="856"/>
        <end position="934"/>
    </location>
</feature>
<feature type="region of interest" description="Disordered" evidence="3">
    <location>
        <begin position="160"/>
        <end position="205"/>
    </location>
</feature>
<dbReference type="SUPFAM" id="SSF57610">
    <property type="entry name" value="Thyroglobulin type-1 domain"/>
    <property type="match status" value="3"/>
</dbReference>
<evidence type="ECO:0000313" key="11">
    <source>
        <dbReference type="Proteomes" id="UP001620626"/>
    </source>
</evidence>
<dbReference type="PROSITE" id="PS50279">
    <property type="entry name" value="BPTI_KUNITZ_2"/>
    <property type="match status" value="1"/>
</dbReference>
<dbReference type="Pfam" id="PF00095">
    <property type="entry name" value="WAP"/>
    <property type="match status" value="3"/>
</dbReference>
<dbReference type="SMART" id="SM00289">
    <property type="entry name" value="WR1"/>
    <property type="match status" value="3"/>
</dbReference>
<feature type="domain" description="WAP" evidence="9">
    <location>
        <begin position="1115"/>
        <end position="1170"/>
    </location>
</feature>
<dbReference type="InterPro" id="IPR036857">
    <property type="entry name" value="Thyroglobulin_1_sf"/>
</dbReference>
<dbReference type="InterPro" id="IPR011061">
    <property type="entry name" value="Hirudin/antistatin"/>
</dbReference>
<dbReference type="Pfam" id="PF14625">
    <property type="entry name" value="Lustrin_cystein"/>
    <property type="match status" value="2"/>
</dbReference>
<comment type="caution">
    <text evidence="2">Lacks conserved residue(s) required for the propagation of feature annotation.</text>
</comment>
<gene>
    <name evidence="10" type="ORF">niasHT_006393</name>
</gene>
<feature type="compositionally biased region" description="Basic and acidic residues" evidence="3">
    <location>
        <begin position="358"/>
        <end position="382"/>
    </location>
</feature>
<dbReference type="Gene3D" id="4.10.800.10">
    <property type="entry name" value="Thyroglobulin type-1"/>
    <property type="match status" value="2"/>
</dbReference>
<feature type="region of interest" description="Disordered" evidence="3">
    <location>
        <begin position="41"/>
        <end position="69"/>
    </location>
</feature>